<keyword evidence="4" id="KW-0808">Transferase</keyword>
<evidence type="ECO:0000256" key="1">
    <source>
        <dbReference type="ARBA" id="ARBA00004651"/>
    </source>
</evidence>
<name>A0ABW8IZE5_9GAMM</name>
<dbReference type="RefSeq" id="WP_284395462.1">
    <property type="nucleotide sequence ID" value="NZ_BSNQ01000003.1"/>
</dbReference>
<feature type="transmembrane region" description="Helical" evidence="8">
    <location>
        <begin position="263"/>
        <end position="286"/>
    </location>
</feature>
<evidence type="ECO:0000256" key="5">
    <source>
        <dbReference type="ARBA" id="ARBA00022692"/>
    </source>
</evidence>
<dbReference type="Proteomes" id="UP001620405">
    <property type="component" value="Unassembled WGS sequence"/>
</dbReference>
<dbReference type="PANTHER" id="PTHR33908:SF3">
    <property type="entry name" value="UNDECAPRENYL PHOSPHATE-ALPHA-4-AMINO-4-DEOXY-L-ARABINOSE ARABINOSYL TRANSFERASE"/>
    <property type="match status" value="1"/>
</dbReference>
<protein>
    <submittedName>
        <fullName evidence="10">Glycosyltransferase family 39 protein</fullName>
    </submittedName>
</protein>
<evidence type="ECO:0000256" key="6">
    <source>
        <dbReference type="ARBA" id="ARBA00022989"/>
    </source>
</evidence>
<keyword evidence="11" id="KW-1185">Reference proteome</keyword>
<dbReference type="EMBL" id="JADIKG010000013">
    <property type="protein sequence ID" value="MFK2875376.1"/>
    <property type="molecule type" value="Genomic_DNA"/>
</dbReference>
<feature type="transmembrane region" description="Helical" evidence="8">
    <location>
        <begin position="361"/>
        <end position="381"/>
    </location>
</feature>
<keyword evidence="6 8" id="KW-1133">Transmembrane helix</keyword>
<keyword evidence="5 8" id="KW-0812">Transmembrane</keyword>
<evidence type="ECO:0000256" key="4">
    <source>
        <dbReference type="ARBA" id="ARBA00022679"/>
    </source>
</evidence>
<keyword evidence="7 8" id="KW-0472">Membrane</keyword>
<feature type="transmembrane region" description="Helical" evidence="8">
    <location>
        <begin position="12"/>
        <end position="31"/>
    </location>
</feature>
<feature type="transmembrane region" description="Helical" evidence="8">
    <location>
        <begin position="218"/>
        <end position="243"/>
    </location>
</feature>
<reference evidence="10 11" key="1">
    <citation type="submission" date="2020-10" db="EMBL/GenBank/DDBJ databases">
        <title>Phylogeny of dyella-like bacteria.</title>
        <authorList>
            <person name="Fu J."/>
        </authorList>
    </citation>
    <scope>NUCLEOTIDE SEQUENCE [LARGE SCALE GENOMIC DNA]</scope>
    <source>
        <strain evidence="10 11">DHOB07</strain>
    </source>
</reference>
<evidence type="ECO:0000313" key="11">
    <source>
        <dbReference type="Proteomes" id="UP001620405"/>
    </source>
</evidence>
<keyword evidence="2" id="KW-1003">Cell membrane</keyword>
<evidence type="ECO:0000256" key="8">
    <source>
        <dbReference type="SAM" id="Phobius"/>
    </source>
</evidence>
<feature type="transmembrane region" description="Helical" evidence="8">
    <location>
        <begin position="331"/>
        <end position="349"/>
    </location>
</feature>
<evidence type="ECO:0000256" key="7">
    <source>
        <dbReference type="ARBA" id="ARBA00023136"/>
    </source>
</evidence>
<evidence type="ECO:0000313" key="10">
    <source>
        <dbReference type="EMBL" id="MFK2875376.1"/>
    </source>
</evidence>
<evidence type="ECO:0000256" key="3">
    <source>
        <dbReference type="ARBA" id="ARBA00022676"/>
    </source>
</evidence>
<proteinExistence type="predicted"/>
<comment type="subcellular location">
    <subcellularLocation>
        <location evidence="1">Cell membrane</location>
        <topology evidence="1">Multi-pass membrane protein</topology>
    </subcellularLocation>
</comment>
<accession>A0ABW8IZE5</accession>
<feature type="transmembrane region" description="Helical" evidence="8">
    <location>
        <begin position="307"/>
        <end position="325"/>
    </location>
</feature>
<dbReference type="PANTHER" id="PTHR33908">
    <property type="entry name" value="MANNOSYLTRANSFERASE YKCB-RELATED"/>
    <property type="match status" value="1"/>
</dbReference>
<organism evidence="10 11">
    <name type="scientific">Dyella lipolytica</name>
    <dbReference type="NCBI Taxonomy" id="1867835"/>
    <lineage>
        <taxon>Bacteria</taxon>
        <taxon>Pseudomonadati</taxon>
        <taxon>Pseudomonadota</taxon>
        <taxon>Gammaproteobacteria</taxon>
        <taxon>Lysobacterales</taxon>
        <taxon>Rhodanobacteraceae</taxon>
        <taxon>Dyella</taxon>
    </lineage>
</organism>
<evidence type="ECO:0000259" key="9">
    <source>
        <dbReference type="Pfam" id="PF13231"/>
    </source>
</evidence>
<feature type="domain" description="Glycosyltransferase RgtA/B/C/D-like" evidence="9">
    <location>
        <begin position="68"/>
        <end position="225"/>
    </location>
</feature>
<evidence type="ECO:0000256" key="2">
    <source>
        <dbReference type="ARBA" id="ARBA00022475"/>
    </source>
</evidence>
<gene>
    <name evidence="10" type="ORF">ISP13_17750</name>
</gene>
<dbReference type="Pfam" id="PF13231">
    <property type="entry name" value="PMT_2"/>
    <property type="match status" value="1"/>
</dbReference>
<sequence>MPSTTSASRTRWPLIGLICLGLLLGFAFQGTRGLWSPDEGRYVDAAVMMLDSGDYLAPGYSPDEVNFSKPPTTYWMIAASLKVFGRNTWAARIPHALAFLLTLLALYAMGKRLVPEKPWLPGLVYGCSLAPFLAGNIISTDAFLTLCEALAMFGFVAAAFGDDESHRKRYVLLMWLGWGLAFLTKGPPGLIPLLAVIPFIVSRDGWRGLRRLCPLTGILLFLAVGLSWYLIVILRFPGLLHYFLHEEVYNRLFTAAHHRHAGVLGWVVVYVPTLVLGSLPWWPALIRGLRSALSADKWRAWKSQHSVELFLLMWFLIPFIVFCLAQSRLPLYMLPLFLPLSLMLALALRDRVDLTKTSQRAWLAAWIVILLACKAIGAYYVHPAVDNRLAAQELRTITKPDTYAAVVFVENTDQSYSIEEQTPWGLRMYLDKSIYGVPWHSPQGAQALCNALHRERSTLVIIDADIKPEDLQPALTSCGVRQATRLGTWRDQALELIQI</sequence>
<keyword evidence="3" id="KW-0328">Glycosyltransferase</keyword>
<feature type="transmembrane region" description="Helical" evidence="8">
    <location>
        <begin position="89"/>
        <end position="107"/>
    </location>
</feature>
<feature type="transmembrane region" description="Helical" evidence="8">
    <location>
        <begin position="119"/>
        <end position="137"/>
    </location>
</feature>
<comment type="caution">
    <text evidence="10">The sequence shown here is derived from an EMBL/GenBank/DDBJ whole genome shotgun (WGS) entry which is preliminary data.</text>
</comment>
<dbReference type="InterPro" id="IPR050297">
    <property type="entry name" value="LipidA_mod_glycosyltrf_83"/>
</dbReference>
<dbReference type="InterPro" id="IPR038731">
    <property type="entry name" value="RgtA/B/C-like"/>
</dbReference>